<feature type="compositionally biased region" description="Low complexity" evidence="1">
    <location>
        <begin position="281"/>
        <end position="300"/>
    </location>
</feature>
<protein>
    <recommendedName>
        <fullName evidence="4">Replicase polyprotein 1ab</fullName>
    </recommendedName>
</protein>
<gene>
    <name evidence="2" type="ORF">GCM10010921_22040</name>
</gene>
<name>A0A917IEX2_9MICO</name>
<evidence type="ECO:0000313" key="3">
    <source>
        <dbReference type="Proteomes" id="UP000657592"/>
    </source>
</evidence>
<evidence type="ECO:0000313" key="2">
    <source>
        <dbReference type="EMBL" id="GGH46152.1"/>
    </source>
</evidence>
<accession>A0A917IEX2</accession>
<dbReference type="Proteomes" id="UP000657592">
    <property type="component" value="Unassembled WGS sequence"/>
</dbReference>
<dbReference type="EMBL" id="BMJY01000009">
    <property type="protein sequence ID" value="GGH46152.1"/>
    <property type="molecule type" value="Genomic_DNA"/>
</dbReference>
<feature type="compositionally biased region" description="Acidic residues" evidence="1">
    <location>
        <begin position="235"/>
        <end position="249"/>
    </location>
</feature>
<keyword evidence="3" id="KW-1185">Reference proteome</keyword>
<organism evidence="2 3">
    <name type="scientific">Microbacterium album</name>
    <dbReference type="NCBI Taxonomy" id="2053191"/>
    <lineage>
        <taxon>Bacteria</taxon>
        <taxon>Bacillati</taxon>
        <taxon>Actinomycetota</taxon>
        <taxon>Actinomycetes</taxon>
        <taxon>Micrococcales</taxon>
        <taxon>Microbacteriaceae</taxon>
        <taxon>Microbacterium</taxon>
    </lineage>
</organism>
<evidence type="ECO:0000256" key="1">
    <source>
        <dbReference type="SAM" id="MobiDB-lite"/>
    </source>
</evidence>
<dbReference type="AlphaFoldDB" id="A0A917IEX2"/>
<feature type="region of interest" description="Disordered" evidence="1">
    <location>
        <begin position="230"/>
        <end position="269"/>
    </location>
</feature>
<feature type="region of interest" description="Disordered" evidence="1">
    <location>
        <begin position="281"/>
        <end position="326"/>
    </location>
</feature>
<dbReference type="RefSeq" id="WP_188756339.1">
    <property type="nucleotide sequence ID" value="NZ_BMJY01000009.1"/>
</dbReference>
<feature type="compositionally biased region" description="Acidic residues" evidence="1">
    <location>
        <begin position="257"/>
        <end position="269"/>
    </location>
</feature>
<evidence type="ECO:0008006" key="4">
    <source>
        <dbReference type="Google" id="ProtNLM"/>
    </source>
</evidence>
<comment type="caution">
    <text evidence="2">The sequence shown here is derived from an EMBL/GenBank/DDBJ whole genome shotgun (WGS) entry which is preliminary data.</text>
</comment>
<proteinExistence type="predicted"/>
<reference evidence="2" key="1">
    <citation type="journal article" date="2014" name="Int. J. Syst. Evol. Microbiol.">
        <title>Complete genome sequence of Corynebacterium casei LMG S-19264T (=DSM 44701T), isolated from a smear-ripened cheese.</title>
        <authorList>
            <consortium name="US DOE Joint Genome Institute (JGI-PGF)"/>
            <person name="Walter F."/>
            <person name="Albersmeier A."/>
            <person name="Kalinowski J."/>
            <person name="Ruckert C."/>
        </authorList>
    </citation>
    <scope>NUCLEOTIDE SEQUENCE</scope>
    <source>
        <strain evidence="2">CGMCC 1.15794</strain>
    </source>
</reference>
<sequence length="326" mass="34973">MRIPDPPLPDEIQARDLPGSARNELKTLSKENAERVARHLAMAARSLDEAPELAHEHALAAVRHAGRVAVARETLAITAYTIGDYALALRELRTHRRITGRDDLIALIVDSERGMGRPERALEEGRAVDRDTLSASVRVELAIAMSGARLDLGQTQLALVELDIPELDPDRAFEWSPGLFAARANVLEDLCLKDEAAQWRRRAEIAEEVLGGDQDEFDIVELDDADTEQLPVDLDSSDDGDEVGEETESAEAPAEIAGEDVTVEDEDELTVEDEVAEILAEVDGAPEAGAGEADGSSAIETAAEPGSGEGTAADSEEGDRPDGALF</sequence>
<reference evidence="2" key="2">
    <citation type="submission" date="2020-09" db="EMBL/GenBank/DDBJ databases">
        <authorList>
            <person name="Sun Q."/>
            <person name="Zhou Y."/>
        </authorList>
    </citation>
    <scope>NUCLEOTIDE SEQUENCE</scope>
    <source>
        <strain evidence="2">CGMCC 1.15794</strain>
    </source>
</reference>